<organism evidence="1 2">
    <name type="scientific">Nocardia vulneris</name>
    <dbReference type="NCBI Taxonomy" id="1141657"/>
    <lineage>
        <taxon>Bacteria</taxon>
        <taxon>Bacillati</taxon>
        <taxon>Actinomycetota</taxon>
        <taxon>Actinomycetes</taxon>
        <taxon>Mycobacteriales</taxon>
        <taxon>Nocardiaceae</taxon>
        <taxon>Nocardia</taxon>
    </lineage>
</organism>
<dbReference type="Proteomes" id="UP000031364">
    <property type="component" value="Unassembled WGS sequence"/>
</dbReference>
<dbReference type="EMBL" id="JNFP01000137">
    <property type="protein sequence ID" value="KIA59437.1"/>
    <property type="molecule type" value="Genomic_DNA"/>
</dbReference>
<comment type="caution">
    <text evidence="1">The sequence shown here is derived from an EMBL/GenBank/DDBJ whole genome shotgun (WGS) entry which is preliminary data.</text>
</comment>
<sequence>MAEPRRRDNMISHLSSLNIMLEMREGFEASTTQCAGWFRDAGFVQIERRQLIGPTSMVFGRKPGRLPK</sequence>
<gene>
    <name evidence="1" type="ORF">FG87_43345</name>
</gene>
<evidence type="ECO:0008006" key="3">
    <source>
        <dbReference type="Google" id="ProtNLM"/>
    </source>
</evidence>
<dbReference type="RefSeq" id="WP_043683695.1">
    <property type="nucleotide sequence ID" value="NZ_BDCI01000011.1"/>
</dbReference>
<evidence type="ECO:0000313" key="1">
    <source>
        <dbReference type="EMBL" id="KIA59437.1"/>
    </source>
</evidence>
<protein>
    <recommendedName>
        <fullName evidence="3">O-methyltransferase domain-containing protein</fullName>
    </recommendedName>
</protein>
<accession>A0ABR4Z276</accession>
<proteinExistence type="predicted"/>
<keyword evidence="2" id="KW-1185">Reference proteome</keyword>
<reference evidence="1 2" key="1">
    <citation type="journal article" date="2014" name="Int. J. Syst. Evol. Microbiol.">
        <title>Nocardia vulneris sp. nov., isolated from wounds of human patients in North America.</title>
        <authorList>
            <person name="Lasker B.A."/>
            <person name="Bell M."/>
            <person name="Klenk H.P."/>
            <person name="Sproer C."/>
            <person name="Schumann C."/>
            <person name="Schumann P."/>
            <person name="Brown J.M."/>
        </authorList>
    </citation>
    <scope>NUCLEOTIDE SEQUENCE [LARGE SCALE GENOMIC DNA]</scope>
    <source>
        <strain evidence="1 2">W9851</strain>
    </source>
</reference>
<name>A0ABR4Z276_9NOCA</name>
<evidence type="ECO:0000313" key="2">
    <source>
        <dbReference type="Proteomes" id="UP000031364"/>
    </source>
</evidence>